<name>A0A9K3CMU3_9EUKA</name>
<dbReference type="OrthoDB" id="6127067at2759"/>
<keyword evidence="15" id="KW-1185">Reference proteome</keyword>
<dbReference type="EC" id="4.6.1.1" evidence="3"/>
<keyword evidence="9 12" id="KW-1133">Transmembrane helix</keyword>
<dbReference type="Gene3D" id="3.30.70.1230">
    <property type="entry name" value="Nucleotide cyclase"/>
    <property type="match status" value="1"/>
</dbReference>
<evidence type="ECO:0000256" key="11">
    <source>
        <dbReference type="ARBA" id="ARBA00023239"/>
    </source>
</evidence>
<keyword evidence="6" id="KW-0547">Nucleotide-binding</keyword>
<feature type="transmembrane region" description="Helical" evidence="12">
    <location>
        <begin position="36"/>
        <end position="54"/>
    </location>
</feature>
<dbReference type="GO" id="GO:0016020">
    <property type="term" value="C:membrane"/>
    <property type="evidence" value="ECO:0007669"/>
    <property type="project" value="UniProtKB-SubCell"/>
</dbReference>
<evidence type="ECO:0000256" key="10">
    <source>
        <dbReference type="ARBA" id="ARBA00023136"/>
    </source>
</evidence>
<comment type="subcellular location">
    <subcellularLocation>
        <location evidence="2">Membrane</location>
        <topology evidence="2">Multi-pass membrane protein</topology>
    </subcellularLocation>
</comment>
<evidence type="ECO:0000256" key="1">
    <source>
        <dbReference type="ARBA" id="ARBA00001593"/>
    </source>
</evidence>
<evidence type="ECO:0000313" key="15">
    <source>
        <dbReference type="Proteomes" id="UP000265618"/>
    </source>
</evidence>
<dbReference type="Pfam" id="PF00211">
    <property type="entry name" value="Guanylate_cyc"/>
    <property type="match status" value="1"/>
</dbReference>
<evidence type="ECO:0000256" key="3">
    <source>
        <dbReference type="ARBA" id="ARBA00012201"/>
    </source>
</evidence>
<accession>A0A9K3CMU3</accession>
<evidence type="ECO:0000256" key="8">
    <source>
        <dbReference type="ARBA" id="ARBA00022842"/>
    </source>
</evidence>
<dbReference type="EMBL" id="BDIP01000005">
    <property type="protein sequence ID" value="GIQ79427.1"/>
    <property type="molecule type" value="Genomic_DNA"/>
</dbReference>
<evidence type="ECO:0000256" key="5">
    <source>
        <dbReference type="ARBA" id="ARBA00022723"/>
    </source>
</evidence>
<dbReference type="SUPFAM" id="SSF55073">
    <property type="entry name" value="Nucleotide cyclase"/>
    <property type="match status" value="1"/>
</dbReference>
<dbReference type="Proteomes" id="UP000265618">
    <property type="component" value="Unassembled WGS sequence"/>
</dbReference>
<evidence type="ECO:0000256" key="4">
    <source>
        <dbReference type="ARBA" id="ARBA00022692"/>
    </source>
</evidence>
<evidence type="ECO:0000256" key="9">
    <source>
        <dbReference type="ARBA" id="ARBA00022989"/>
    </source>
</evidence>
<evidence type="ECO:0000256" key="6">
    <source>
        <dbReference type="ARBA" id="ARBA00022741"/>
    </source>
</evidence>
<dbReference type="PROSITE" id="PS50125">
    <property type="entry name" value="GUANYLATE_CYCLASE_2"/>
    <property type="match status" value="1"/>
</dbReference>
<keyword evidence="5" id="KW-0479">Metal-binding</keyword>
<evidence type="ECO:0000256" key="7">
    <source>
        <dbReference type="ARBA" id="ARBA00022840"/>
    </source>
</evidence>
<evidence type="ECO:0000259" key="13">
    <source>
        <dbReference type="PROSITE" id="PS50125"/>
    </source>
</evidence>
<dbReference type="AlphaFoldDB" id="A0A9K3CMU3"/>
<keyword evidence="10 12" id="KW-0472">Membrane</keyword>
<dbReference type="InterPro" id="IPR001054">
    <property type="entry name" value="A/G_cyclase"/>
</dbReference>
<dbReference type="GO" id="GO:0004016">
    <property type="term" value="F:adenylate cyclase activity"/>
    <property type="evidence" value="ECO:0007669"/>
    <property type="project" value="UniProtKB-EC"/>
</dbReference>
<keyword evidence="8" id="KW-0460">Magnesium</keyword>
<evidence type="ECO:0000256" key="12">
    <source>
        <dbReference type="SAM" id="Phobius"/>
    </source>
</evidence>
<dbReference type="GO" id="GO:0009190">
    <property type="term" value="P:cyclic nucleotide biosynthetic process"/>
    <property type="evidence" value="ECO:0007669"/>
    <property type="project" value="InterPro"/>
</dbReference>
<dbReference type="CDD" id="cd07302">
    <property type="entry name" value="CHD"/>
    <property type="match status" value="1"/>
</dbReference>
<dbReference type="GO" id="GO:0046872">
    <property type="term" value="F:metal ion binding"/>
    <property type="evidence" value="ECO:0007669"/>
    <property type="project" value="UniProtKB-KW"/>
</dbReference>
<organism evidence="14 15">
    <name type="scientific">Kipferlia bialata</name>
    <dbReference type="NCBI Taxonomy" id="797122"/>
    <lineage>
        <taxon>Eukaryota</taxon>
        <taxon>Metamonada</taxon>
        <taxon>Carpediemonas-like organisms</taxon>
        <taxon>Kipferlia</taxon>
    </lineage>
</organism>
<feature type="transmembrane region" description="Helical" evidence="12">
    <location>
        <begin position="123"/>
        <end position="140"/>
    </location>
</feature>
<proteinExistence type="predicted"/>
<gene>
    <name evidence="14" type="ORF">KIPB_000072</name>
</gene>
<dbReference type="PANTHER" id="PTHR45627">
    <property type="entry name" value="ADENYLATE CYCLASE TYPE 1"/>
    <property type="match status" value="1"/>
</dbReference>
<reference evidence="14 15" key="1">
    <citation type="journal article" date="2018" name="PLoS ONE">
        <title>The draft genome of Kipferlia bialata reveals reductive genome evolution in fornicate parasites.</title>
        <authorList>
            <person name="Tanifuji G."/>
            <person name="Takabayashi S."/>
            <person name="Kume K."/>
            <person name="Takagi M."/>
            <person name="Nakayama T."/>
            <person name="Kamikawa R."/>
            <person name="Inagaki Y."/>
            <person name="Hashimoto T."/>
        </authorList>
    </citation>
    <scope>NUCLEOTIDE SEQUENCE [LARGE SCALE GENOMIC DNA]</scope>
    <source>
        <strain evidence="14">NY0173</strain>
    </source>
</reference>
<feature type="domain" description="Guanylate cyclase" evidence="13">
    <location>
        <begin position="354"/>
        <end position="497"/>
    </location>
</feature>
<dbReference type="InterPro" id="IPR029787">
    <property type="entry name" value="Nucleotide_cyclase"/>
</dbReference>
<feature type="transmembrane region" description="Helical" evidence="12">
    <location>
        <begin position="66"/>
        <end position="91"/>
    </location>
</feature>
<sequence length="497" mass="54429">MLKRTFTFNTLHGHDVFEELSMYKTFSPLLTSVPQHMMTLCSVVFLHFISSILAEGYSHGLNHADLGFFLELLWFSGILQVLETSISLFGLPSYASMHSLICAAVLYLPTWIRLILVANEGGFLYMAQFLTLILSILLAGKQVVTLCLATKFAVETIAASVLVSRVASGRFFQRILTPFVAETSVSSFSFAFMSQSHAKDIVRDFYPDLFPNLASEHVSSPESSVGLRCQNTNPLATISLVTDTEMSTNSGMNPVVRQSSVPFCLQSMSSSTATLSCVSTTLDDEPYSDLAKQLSMTLPNSIRSISNGERRLAIADVGGTCRDVLSTVPTEASEVICTQGFTSQDEQAIMEQCEIQFCPLMGYTKLDIAGFTSYCTQHGSDVVMLLNTLFTAFDTVLERYASKGVLKAKTIGDAYELMRPFPLEELRTCSPSDVVRGVAALVKASHEVVMCAKSVFRRMNVDLNIRAGMAIGPAYAAVIGSIRVSYDIFGRAPQRAR</sequence>
<comment type="caution">
    <text evidence="14">The sequence shown here is derived from an EMBL/GenBank/DDBJ whole genome shotgun (WGS) entry which is preliminary data.</text>
</comment>
<evidence type="ECO:0000313" key="14">
    <source>
        <dbReference type="EMBL" id="GIQ79427.1"/>
    </source>
</evidence>
<keyword evidence="11" id="KW-0456">Lyase</keyword>
<keyword evidence="7" id="KW-0067">ATP-binding</keyword>
<feature type="transmembrane region" description="Helical" evidence="12">
    <location>
        <begin position="97"/>
        <end position="116"/>
    </location>
</feature>
<dbReference type="GO" id="GO:0035556">
    <property type="term" value="P:intracellular signal transduction"/>
    <property type="evidence" value="ECO:0007669"/>
    <property type="project" value="InterPro"/>
</dbReference>
<evidence type="ECO:0000256" key="2">
    <source>
        <dbReference type="ARBA" id="ARBA00004141"/>
    </source>
</evidence>
<keyword evidence="4 12" id="KW-0812">Transmembrane</keyword>
<comment type="catalytic activity">
    <reaction evidence="1">
        <text>ATP = 3',5'-cyclic AMP + diphosphate</text>
        <dbReference type="Rhea" id="RHEA:15389"/>
        <dbReference type="ChEBI" id="CHEBI:30616"/>
        <dbReference type="ChEBI" id="CHEBI:33019"/>
        <dbReference type="ChEBI" id="CHEBI:58165"/>
        <dbReference type="EC" id="4.6.1.1"/>
    </reaction>
</comment>
<protein>
    <recommendedName>
        <fullName evidence="3">adenylate cyclase</fullName>
        <ecNumber evidence="3">4.6.1.1</ecNumber>
    </recommendedName>
</protein>
<dbReference type="GO" id="GO:0005524">
    <property type="term" value="F:ATP binding"/>
    <property type="evidence" value="ECO:0007669"/>
    <property type="project" value="UniProtKB-KW"/>
</dbReference>